<dbReference type="Pfam" id="PF02900">
    <property type="entry name" value="LigB"/>
    <property type="match status" value="1"/>
</dbReference>
<dbReference type="GO" id="GO:0008198">
    <property type="term" value="F:ferrous iron binding"/>
    <property type="evidence" value="ECO:0007669"/>
    <property type="project" value="InterPro"/>
</dbReference>
<dbReference type="EMBL" id="QKWJ01000028">
    <property type="protein sequence ID" value="RDK08236.1"/>
    <property type="molecule type" value="Genomic_DNA"/>
</dbReference>
<dbReference type="Gene3D" id="3.40.830.10">
    <property type="entry name" value="LigB-like"/>
    <property type="match status" value="1"/>
</dbReference>
<keyword evidence="2" id="KW-0560">Oxidoreductase</keyword>
<accession>A0A370NRK0</accession>
<dbReference type="CDD" id="cd07366">
    <property type="entry name" value="3MGA_Dioxygenase"/>
    <property type="match status" value="1"/>
</dbReference>
<sequence length="338" mass="37395">MAEIVLGMGTSHGPMLVTPPHTWGSRLPDDRRSLHHYQGRTWTFDELVQHRASENLAAQITPEMWEVRHARCMQAIERMSQVLADARPDVAVIVGNDQMEIFDDMLVPAFSVMWGETIVNNMISDEKLSRLPPGVAHAMPGYMPPEATYAGVPALGRHMIERAVADGFDITALKHLSATETPHAFGFVFRQLMKDQVIPTVPVLINTFYPPNQPTAARCHAFGRSLARAIQSWDSDARVAIIASGGLTHFVIDETVDQLILDSMRAHDFAPVEGLGEAIFQAGTSEVKNWIPVAGAMDELGFSMEVIDYVPCYRSEAGTGNAMGFACWRPDNNKERIQ</sequence>
<keyword evidence="2" id="KW-0223">Dioxygenase</keyword>
<dbReference type="AlphaFoldDB" id="A0A370NRK0"/>
<keyword evidence="3" id="KW-1185">Reference proteome</keyword>
<dbReference type="GO" id="GO:0016702">
    <property type="term" value="F:oxidoreductase activity, acting on single donors with incorporation of molecular oxygen, incorporation of two atoms of oxygen"/>
    <property type="evidence" value="ECO:0007669"/>
    <property type="project" value="UniProtKB-ARBA"/>
</dbReference>
<evidence type="ECO:0000313" key="2">
    <source>
        <dbReference type="EMBL" id="RDK08236.1"/>
    </source>
</evidence>
<gene>
    <name evidence="2" type="ORF">DN412_21440</name>
</gene>
<comment type="caution">
    <text evidence="2">The sequence shown here is derived from an EMBL/GenBank/DDBJ whole genome shotgun (WGS) entry which is preliminary data.</text>
</comment>
<dbReference type="RefSeq" id="WP_115213425.1">
    <property type="nucleotide sequence ID" value="NZ_QKWJ01000028.1"/>
</dbReference>
<evidence type="ECO:0000259" key="1">
    <source>
        <dbReference type="Pfam" id="PF02900"/>
    </source>
</evidence>
<reference evidence="3" key="1">
    <citation type="submission" date="2018-06" db="EMBL/GenBank/DDBJ databases">
        <authorList>
            <person name="Feng T."/>
            <person name="Jeon C.O."/>
        </authorList>
    </citation>
    <scope>NUCLEOTIDE SEQUENCE [LARGE SCALE GENOMIC DNA]</scope>
    <source>
        <strain evidence="3">S23</strain>
    </source>
</reference>
<organism evidence="2 3">
    <name type="scientific">Cupriavidus lacunae</name>
    <dbReference type="NCBI Taxonomy" id="2666307"/>
    <lineage>
        <taxon>Bacteria</taxon>
        <taxon>Pseudomonadati</taxon>
        <taxon>Pseudomonadota</taxon>
        <taxon>Betaproteobacteria</taxon>
        <taxon>Burkholderiales</taxon>
        <taxon>Burkholderiaceae</taxon>
        <taxon>Cupriavidus</taxon>
    </lineage>
</organism>
<dbReference type="SUPFAM" id="SSF53213">
    <property type="entry name" value="LigB-like"/>
    <property type="match status" value="1"/>
</dbReference>
<dbReference type="Proteomes" id="UP000255165">
    <property type="component" value="Unassembled WGS sequence"/>
</dbReference>
<evidence type="ECO:0000313" key="3">
    <source>
        <dbReference type="Proteomes" id="UP000255165"/>
    </source>
</evidence>
<dbReference type="InterPro" id="IPR004183">
    <property type="entry name" value="Xdiol_dOase_suB"/>
</dbReference>
<protein>
    <submittedName>
        <fullName evidence="2">Protocatechuate 3,4-dioxygenase</fullName>
    </submittedName>
</protein>
<feature type="domain" description="Extradiol ring-cleavage dioxygenase class III enzyme subunit B" evidence="1">
    <location>
        <begin position="67"/>
        <end position="255"/>
    </location>
</feature>
<dbReference type="InterPro" id="IPR034938">
    <property type="entry name" value="3MGA_Dioxygenase"/>
</dbReference>
<name>A0A370NRK0_9BURK</name>
<proteinExistence type="predicted"/>